<sequence length="88" mass="9918">MRHRTVVRHSAYSGPPGNVGRGPSLLSGVGPVLGVDDEKQRCWEDDEGRTTPTYWEICWDDDEGRKPPIKTVGMMPEVRGRKAIEREI</sequence>
<name>A0AAV2FFY2_9ROSI</name>
<reference evidence="2 3" key="1">
    <citation type="submission" date="2024-04" db="EMBL/GenBank/DDBJ databases">
        <authorList>
            <person name="Fracassetti M."/>
        </authorList>
    </citation>
    <scope>NUCLEOTIDE SEQUENCE [LARGE SCALE GENOMIC DNA]</scope>
</reference>
<dbReference type="EMBL" id="OZ034819">
    <property type="protein sequence ID" value="CAL1396909.1"/>
    <property type="molecule type" value="Genomic_DNA"/>
</dbReference>
<dbReference type="Proteomes" id="UP001497516">
    <property type="component" value="Chromosome 6"/>
</dbReference>
<evidence type="ECO:0000256" key="1">
    <source>
        <dbReference type="SAM" id="MobiDB-lite"/>
    </source>
</evidence>
<keyword evidence="3" id="KW-1185">Reference proteome</keyword>
<gene>
    <name evidence="2" type="ORF">LTRI10_LOCUS37247</name>
</gene>
<proteinExistence type="predicted"/>
<dbReference type="AlphaFoldDB" id="A0AAV2FFY2"/>
<protein>
    <submittedName>
        <fullName evidence="2">Uncharacterized protein</fullName>
    </submittedName>
</protein>
<evidence type="ECO:0000313" key="2">
    <source>
        <dbReference type="EMBL" id="CAL1396909.1"/>
    </source>
</evidence>
<organism evidence="2 3">
    <name type="scientific">Linum trigynum</name>
    <dbReference type="NCBI Taxonomy" id="586398"/>
    <lineage>
        <taxon>Eukaryota</taxon>
        <taxon>Viridiplantae</taxon>
        <taxon>Streptophyta</taxon>
        <taxon>Embryophyta</taxon>
        <taxon>Tracheophyta</taxon>
        <taxon>Spermatophyta</taxon>
        <taxon>Magnoliopsida</taxon>
        <taxon>eudicotyledons</taxon>
        <taxon>Gunneridae</taxon>
        <taxon>Pentapetalae</taxon>
        <taxon>rosids</taxon>
        <taxon>fabids</taxon>
        <taxon>Malpighiales</taxon>
        <taxon>Linaceae</taxon>
        <taxon>Linum</taxon>
    </lineage>
</organism>
<evidence type="ECO:0000313" key="3">
    <source>
        <dbReference type="Proteomes" id="UP001497516"/>
    </source>
</evidence>
<accession>A0AAV2FFY2</accession>
<feature type="region of interest" description="Disordered" evidence="1">
    <location>
        <begin position="1"/>
        <end position="31"/>
    </location>
</feature>